<reference evidence="1 2" key="1">
    <citation type="submission" date="2023-07" db="EMBL/GenBank/DDBJ databases">
        <title>Sorghum-associated microbial communities from plants grown in Nebraska, USA.</title>
        <authorList>
            <person name="Schachtman D."/>
        </authorList>
    </citation>
    <scope>NUCLEOTIDE SEQUENCE [LARGE SCALE GENOMIC DNA]</scope>
    <source>
        <strain evidence="1 2">BE316</strain>
    </source>
</reference>
<sequence length="91" mass="10347">MLFLRSANFMCRHCGRVAYASQSEDGMGRAWIKQRKLEARLCDGWQRPKGMHSATYERIWNGIVACEEARDAALCAYLRRHAGVLGMTLPT</sequence>
<accession>A0ABU2AGQ6</accession>
<dbReference type="EMBL" id="JAVDXV010000014">
    <property type="protein sequence ID" value="MDR7336170.1"/>
    <property type="molecule type" value="Genomic_DNA"/>
</dbReference>
<evidence type="ECO:0000313" key="2">
    <source>
        <dbReference type="Proteomes" id="UP001180825"/>
    </source>
</evidence>
<evidence type="ECO:0000313" key="1">
    <source>
        <dbReference type="EMBL" id="MDR7336170.1"/>
    </source>
</evidence>
<dbReference type="RefSeq" id="WP_310333166.1">
    <property type="nucleotide sequence ID" value="NZ_JAVDXV010000014.1"/>
</dbReference>
<name>A0ABU2AGQ6_9BURK</name>
<gene>
    <name evidence="1" type="ORF">J2X21_005343</name>
</gene>
<dbReference type="Proteomes" id="UP001180825">
    <property type="component" value="Unassembled WGS sequence"/>
</dbReference>
<proteinExistence type="predicted"/>
<protein>
    <submittedName>
        <fullName evidence="1">Uncharacterized protein</fullName>
    </submittedName>
</protein>
<keyword evidence="2" id="KW-1185">Reference proteome</keyword>
<comment type="caution">
    <text evidence="1">The sequence shown here is derived from an EMBL/GenBank/DDBJ whole genome shotgun (WGS) entry which is preliminary data.</text>
</comment>
<organism evidence="1 2">
    <name type="scientific">Roseateles asaccharophilus</name>
    <dbReference type="NCBI Taxonomy" id="582607"/>
    <lineage>
        <taxon>Bacteria</taxon>
        <taxon>Pseudomonadati</taxon>
        <taxon>Pseudomonadota</taxon>
        <taxon>Betaproteobacteria</taxon>
        <taxon>Burkholderiales</taxon>
        <taxon>Sphaerotilaceae</taxon>
        <taxon>Roseateles</taxon>
    </lineage>
</organism>